<evidence type="ECO:0000313" key="3">
    <source>
        <dbReference type="Proteomes" id="UP000324897"/>
    </source>
</evidence>
<dbReference type="InterPro" id="IPR011676">
    <property type="entry name" value="DUF1618"/>
</dbReference>
<keyword evidence="3" id="KW-1185">Reference proteome</keyword>
<comment type="caution">
    <text evidence="2">The sequence shown here is derived from an EMBL/GenBank/DDBJ whole genome shotgun (WGS) entry which is preliminary data.</text>
</comment>
<feature type="domain" description="DUF1618" evidence="1">
    <location>
        <begin position="238"/>
        <end position="325"/>
    </location>
</feature>
<dbReference type="Gramene" id="TVU19763">
    <property type="protein sequence ID" value="TVU19763"/>
    <property type="gene ID" value="EJB05_35934"/>
</dbReference>
<feature type="non-terminal residue" evidence="2">
    <location>
        <position position="1"/>
    </location>
</feature>
<reference evidence="2 3" key="1">
    <citation type="journal article" date="2019" name="Sci. Rep.">
        <title>A high-quality genome of Eragrostis curvula grass provides insights into Poaceae evolution and supports new strategies to enhance forage quality.</title>
        <authorList>
            <person name="Carballo J."/>
            <person name="Santos B.A.C.M."/>
            <person name="Zappacosta D."/>
            <person name="Garbus I."/>
            <person name="Selva J.P."/>
            <person name="Gallo C.A."/>
            <person name="Diaz A."/>
            <person name="Albertini E."/>
            <person name="Caccamo M."/>
            <person name="Echenique V."/>
        </authorList>
    </citation>
    <scope>NUCLEOTIDE SEQUENCE [LARGE SCALE GENOMIC DNA]</scope>
    <source>
        <strain evidence="3">cv. Victoria</strain>
        <tissue evidence="2">Leaf</tissue>
    </source>
</reference>
<dbReference type="Pfam" id="PF07762">
    <property type="entry name" value="DUF1618"/>
    <property type="match status" value="1"/>
</dbReference>
<dbReference type="OrthoDB" id="685688at2759"/>
<sequence length="408" mass="44242">MLLPFRRSLAAAAAPAWARLRRGLATGASRPPWAMIHQAALVNSPAVRSTLLLADPPCTSHLAVPAHLVNPRLHPDSASVPIGVLGGMVRATSGDGLLLLQFVDGTAAAPTAAEELRAAPAGESMRFNIDPDITRFVCNPITGELFRLPDIDGTKKVPTWHPHGLLTRSERGHGPPDRYAVAELAVDNDAEEQSFVMRRFLSGTGEWEKLVGLPSPVPLPLLMSFDHEVVAFAGRLYWVNLTWGAISVDPFSDRPELRFLELPEGCAWPVPSADRMSAQSMCRRMGVSQGKLCFAELSGDDPYLLNMFVLNDEGSSWKLERRVQFSPPGESEVKPRIGVVEPLNESVTLILGGSHAISVDMVTGNVLDYSQIDEVEVGVPGSFHFSAFLKAVVLPPWLEAFRIPSPGD</sequence>
<dbReference type="EMBL" id="RWGY01000029">
    <property type="protein sequence ID" value="TVU19763.1"/>
    <property type="molecule type" value="Genomic_DNA"/>
</dbReference>
<dbReference type="PANTHER" id="PTHR33086">
    <property type="entry name" value="OS05G0468200 PROTEIN-RELATED"/>
    <property type="match status" value="1"/>
</dbReference>
<proteinExistence type="predicted"/>
<accession>A0A5J9U816</accession>
<name>A0A5J9U816_9POAL</name>
<organism evidence="2 3">
    <name type="scientific">Eragrostis curvula</name>
    <name type="common">weeping love grass</name>
    <dbReference type="NCBI Taxonomy" id="38414"/>
    <lineage>
        <taxon>Eukaryota</taxon>
        <taxon>Viridiplantae</taxon>
        <taxon>Streptophyta</taxon>
        <taxon>Embryophyta</taxon>
        <taxon>Tracheophyta</taxon>
        <taxon>Spermatophyta</taxon>
        <taxon>Magnoliopsida</taxon>
        <taxon>Liliopsida</taxon>
        <taxon>Poales</taxon>
        <taxon>Poaceae</taxon>
        <taxon>PACMAD clade</taxon>
        <taxon>Chloridoideae</taxon>
        <taxon>Eragrostideae</taxon>
        <taxon>Eragrostidinae</taxon>
        <taxon>Eragrostis</taxon>
    </lineage>
</organism>
<protein>
    <recommendedName>
        <fullName evidence="1">DUF1618 domain-containing protein</fullName>
    </recommendedName>
</protein>
<evidence type="ECO:0000259" key="1">
    <source>
        <dbReference type="Pfam" id="PF07762"/>
    </source>
</evidence>
<gene>
    <name evidence="2" type="ORF">EJB05_35934</name>
</gene>
<dbReference type="Proteomes" id="UP000324897">
    <property type="component" value="Chromosome 7"/>
</dbReference>
<evidence type="ECO:0000313" key="2">
    <source>
        <dbReference type="EMBL" id="TVU19763.1"/>
    </source>
</evidence>
<dbReference type="AlphaFoldDB" id="A0A5J9U816"/>
<dbReference type="PANTHER" id="PTHR33086:SF98">
    <property type="entry name" value="OS05G0468200 PROTEIN"/>
    <property type="match status" value="1"/>
</dbReference>